<evidence type="ECO:0000313" key="1">
    <source>
        <dbReference type="EMBL" id="KKM88274.1"/>
    </source>
</evidence>
<name>A0A0F9L0Y3_9ZZZZ</name>
<reference evidence="1" key="1">
    <citation type="journal article" date="2015" name="Nature">
        <title>Complex archaea that bridge the gap between prokaryotes and eukaryotes.</title>
        <authorList>
            <person name="Spang A."/>
            <person name="Saw J.H."/>
            <person name="Jorgensen S.L."/>
            <person name="Zaremba-Niedzwiedzka K."/>
            <person name="Martijn J."/>
            <person name="Lind A.E."/>
            <person name="van Eijk R."/>
            <person name="Schleper C."/>
            <person name="Guy L."/>
            <person name="Ettema T.J."/>
        </authorList>
    </citation>
    <scope>NUCLEOTIDE SEQUENCE</scope>
</reference>
<comment type="caution">
    <text evidence="1">The sequence shown here is derived from an EMBL/GenBank/DDBJ whole genome shotgun (WGS) entry which is preliminary data.</text>
</comment>
<proteinExistence type="predicted"/>
<dbReference type="AlphaFoldDB" id="A0A0F9L0Y3"/>
<dbReference type="EMBL" id="LAZR01006981">
    <property type="protein sequence ID" value="KKM88274.1"/>
    <property type="molecule type" value="Genomic_DNA"/>
</dbReference>
<sequence length="49" mass="5641">MKILGAKKWEIVFSAFLIFTSYKVKTDDVNLVIMILPDADVDPNCVYKF</sequence>
<protein>
    <submittedName>
        <fullName evidence="1">Uncharacterized protein</fullName>
    </submittedName>
</protein>
<accession>A0A0F9L0Y3</accession>
<organism evidence="1">
    <name type="scientific">marine sediment metagenome</name>
    <dbReference type="NCBI Taxonomy" id="412755"/>
    <lineage>
        <taxon>unclassified sequences</taxon>
        <taxon>metagenomes</taxon>
        <taxon>ecological metagenomes</taxon>
    </lineage>
</organism>
<gene>
    <name evidence="1" type="ORF">LCGC14_1260380</name>
</gene>